<dbReference type="CDD" id="cd00118">
    <property type="entry name" value="LysM"/>
    <property type="match status" value="1"/>
</dbReference>
<dbReference type="PROSITE" id="PS51782">
    <property type="entry name" value="LYSM"/>
    <property type="match status" value="1"/>
</dbReference>
<dbReference type="VEuPathDB" id="FungiDB:CC77DRAFT_1056016"/>
<dbReference type="GeneID" id="29113469"/>
<gene>
    <name evidence="3" type="ORF">CC77DRAFT_1056016</name>
</gene>
<dbReference type="STRING" id="5599.A0A177E2D8"/>
<dbReference type="EMBL" id="KV441469">
    <property type="protein sequence ID" value="OAG25898.1"/>
    <property type="molecule type" value="Genomic_DNA"/>
</dbReference>
<evidence type="ECO:0000313" key="3">
    <source>
        <dbReference type="EMBL" id="OAG25898.1"/>
    </source>
</evidence>
<feature type="signal peptide" evidence="1">
    <location>
        <begin position="1"/>
        <end position="18"/>
    </location>
</feature>
<dbReference type="Gene3D" id="3.10.350.10">
    <property type="entry name" value="LysM domain"/>
    <property type="match status" value="1"/>
</dbReference>
<protein>
    <recommendedName>
        <fullName evidence="2">LysM domain-containing protein</fullName>
    </recommendedName>
</protein>
<keyword evidence="4" id="KW-1185">Reference proteome</keyword>
<feature type="domain" description="LysM" evidence="2">
    <location>
        <begin position="37"/>
        <end position="82"/>
    </location>
</feature>
<sequence>MVASFTLGLALLPLLIGAYETDPPTTASPDTISDCTWWQVATETDTCAGISEYWGITEVQFKTYNPSLVDGCNLVSGNSYCIEQNYGIVPTPSATSSSVTSASQTPTPTPTTPLEICEAEAGGYKRYCPRCLSRCENETKYMDQCFYSTFLAINSWDSQCWQHGGSDCANRAVDEYCPNQ</sequence>
<proteinExistence type="predicted"/>
<name>A0A177E2D8_ALTAL</name>
<dbReference type="RefSeq" id="XP_018391319.1">
    <property type="nucleotide sequence ID" value="XM_018527875.1"/>
</dbReference>
<organism evidence="3 4">
    <name type="scientific">Alternaria alternata</name>
    <name type="common">Alternaria rot fungus</name>
    <name type="synonym">Torula alternata</name>
    <dbReference type="NCBI Taxonomy" id="5599"/>
    <lineage>
        <taxon>Eukaryota</taxon>
        <taxon>Fungi</taxon>
        <taxon>Dikarya</taxon>
        <taxon>Ascomycota</taxon>
        <taxon>Pezizomycotina</taxon>
        <taxon>Dothideomycetes</taxon>
        <taxon>Pleosporomycetidae</taxon>
        <taxon>Pleosporales</taxon>
        <taxon>Pleosporineae</taxon>
        <taxon>Pleosporaceae</taxon>
        <taxon>Alternaria</taxon>
        <taxon>Alternaria sect. Alternaria</taxon>
        <taxon>Alternaria alternata complex</taxon>
    </lineage>
</organism>
<feature type="chain" id="PRO_5008060110" description="LysM domain-containing protein" evidence="1">
    <location>
        <begin position="19"/>
        <end position="180"/>
    </location>
</feature>
<reference evidence="3 4" key="1">
    <citation type="submission" date="2016-05" db="EMBL/GenBank/DDBJ databases">
        <title>Comparative analysis of secretome profiles of manganese(II)-oxidizing ascomycete fungi.</title>
        <authorList>
            <consortium name="DOE Joint Genome Institute"/>
            <person name="Zeiner C.A."/>
            <person name="Purvine S.O."/>
            <person name="Zink E.M."/>
            <person name="Wu S."/>
            <person name="Pasa-Tolic L."/>
            <person name="Chaput D.L."/>
            <person name="Haridas S."/>
            <person name="Grigoriev I.V."/>
            <person name="Santelli C.M."/>
            <person name="Hansel C.M."/>
        </authorList>
    </citation>
    <scope>NUCLEOTIDE SEQUENCE [LARGE SCALE GENOMIC DNA]</scope>
    <source>
        <strain evidence="3 4">SRC1lrK2f</strain>
    </source>
</reference>
<keyword evidence="1" id="KW-0732">Signal</keyword>
<dbReference type="KEGG" id="aalt:CC77DRAFT_1056016"/>
<accession>A0A177E2D8</accession>
<dbReference type="InterPro" id="IPR036779">
    <property type="entry name" value="LysM_dom_sf"/>
</dbReference>
<evidence type="ECO:0000256" key="1">
    <source>
        <dbReference type="SAM" id="SignalP"/>
    </source>
</evidence>
<evidence type="ECO:0000313" key="4">
    <source>
        <dbReference type="Proteomes" id="UP000077248"/>
    </source>
</evidence>
<evidence type="ECO:0000259" key="2">
    <source>
        <dbReference type="PROSITE" id="PS51782"/>
    </source>
</evidence>
<dbReference type="Proteomes" id="UP000077248">
    <property type="component" value="Unassembled WGS sequence"/>
</dbReference>
<dbReference type="AlphaFoldDB" id="A0A177E2D8"/>
<dbReference type="InterPro" id="IPR018392">
    <property type="entry name" value="LysM"/>
</dbReference>